<comment type="caution">
    <text evidence="2">The sequence shown here is derived from an EMBL/GenBank/DDBJ whole genome shotgun (WGS) entry which is preliminary data.</text>
</comment>
<dbReference type="EMBL" id="JAGYPG010000002">
    <property type="protein sequence ID" value="MBS4196415.1"/>
    <property type="molecule type" value="Genomic_DNA"/>
</dbReference>
<keyword evidence="1" id="KW-1133">Transmembrane helix</keyword>
<evidence type="ECO:0008006" key="4">
    <source>
        <dbReference type="Google" id="ProtNLM"/>
    </source>
</evidence>
<evidence type="ECO:0000313" key="3">
    <source>
        <dbReference type="Proteomes" id="UP000681414"/>
    </source>
</evidence>
<gene>
    <name evidence="2" type="ORF">KHA97_15215</name>
</gene>
<protein>
    <recommendedName>
        <fullName evidence="4">DUF4386 family protein</fullName>
    </recommendedName>
</protein>
<organism evidence="2 3">
    <name type="scientific">Lederbergia citri</name>
    <dbReference type="NCBI Taxonomy" id="2833580"/>
    <lineage>
        <taxon>Bacteria</taxon>
        <taxon>Bacillati</taxon>
        <taxon>Bacillota</taxon>
        <taxon>Bacilli</taxon>
        <taxon>Bacillales</taxon>
        <taxon>Bacillaceae</taxon>
        <taxon>Lederbergia</taxon>
    </lineage>
</organism>
<feature type="transmembrane region" description="Helical" evidence="1">
    <location>
        <begin position="12"/>
        <end position="32"/>
    </location>
</feature>
<sequence length="202" mass="21852">MTFTKAVRVFSVFGILGFLFTIAHFILVVSTGGADSIILNYLDITAWIFIMFGMIAAYFSRIEDLGKLGFIGIIITLFAIAWTIGIVSVHSFSFPIIHELSSSMDLANVAENALPSPIREAEITSSILMFAGPALFGLSVFLYNKLTRWPGVLLILAGVSSVLDSYVDILGLIAYLGTPVAIFWLCIKALKIDDSASSPSNS</sequence>
<proteinExistence type="predicted"/>
<evidence type="ECO:0000313" key="2">
    <source>
        <dbReference type="EMBL" id="MBS4196415.1"/>
    </source>
</evidence>
<keyword evidence="1" id="KW-0812">Transmembrane</keyword>
<feature type="transmembrane region" description="Helical" evidence="1">
    <location>
        <begin position="123"/>
        <end position="142"/>
    </location>
</feature>
<dbReference type="Proteomes" id="UP000681414">
    <property type="component" value="Unassembled WGS sequence"/>
</dbReference>
<dbReference type="AlphaFoldDB" id="A0A942YIF5"/>
<keyword evidence="3" id="KW-1185">Reference proteome</keyword>
<feature type="transmembrane region" description="Helical" evidence="1">
    <location>
        <begin position="172"/>
        <end position="190"/>
    </location>
</feature>
<dbReference type="RefSeq" id="WP_213125550.1">
    <property type="nucleotide sequence ID" value="NZ_JAGYPG010000002.1"/>
</dbReference>
<evidence type="ECO:0000256" key="1">
    <source>
        <dbReference type="SAM" id="Phobius"/>
    </source>
</evidence>
<name>A0A942YIF5_9BACI</name>
<reference evidence="2 3" key="1">
    <citation type="submission" date="2021-05" db="EMBL/GenBank/DDBJ databases">
        <title>Novel Bacillus species.</title>
        <authorList>
            <person name="Liu G."/>
        </authorList>
    </citation>
    <scope>NUCLEOTIDE SEQUENCE [LARGE SCALE GENOMIC DNA]</scope>
    <source>
        <strain evidence="3">FJAT-49780</strain>
    </source>
</reference>
<feature type="transmembrane region" description="Helical" evidence="1">
    <location>
        <begin position="38"/>
        <end position="59"/>
    </location>
</feature>
<feature type="transmembrane region" description="Helical" evidence="1">
    <location>
        <begin position="71"/>
        <end position="97"/>
    </location>
</feature>
<keyword evidence="1" id="KW-0472">Membrane</keyword>
<accession>A0A942YIF5</accession>